<evidence type="ECO:0000256" key="11">
    <source>
        <dbReference type="ARBA" id="ARBA00023137"/>
    </source>
</evidence>
<keyword evidence="13" id="KW-0175">Coiled coil</keyword>
<evidence type="ECO:0000256" key="5">
    <source>
        <dbReference type="ARBA" id="ARBA00022692"/>
    </source>
</evidence>
<keyword evidence="7" id="KW-0418">Kinase</keyword>
<feature type="transmembrane region" description="Helical" evidence="14">
    <location>
        <begin position="423"/>
        <end position="442"/>
    </location>
</feature>
<dbReference type="InterPro" id="IPR003856">
    <property type="entry name" value="LPS_length_determ_N"/>
</dbReference>
<proteinExistence type="inferred from homology"/>
<dbReference type="PANTHER" id="PTHR32309">
    <property type="entry name" value="TYROSINE-PROTEIN KINASE"/>
    <property type="match status" value="1"/>
</dbReference>
<dbReference type="InterPro" id="IPR005702">
    <property type="entry name" value="Wzc-like_C"/>
</dbReference>
<keyword evidence="5 14" id="KW-0812">Transmembrane</keyword>
<evidence type="ECO:0000259" key="16">
    <source>
        <dbReference type="Pfam" id="PF02706"/>
    </source>
</evidence>
<evidence type="ECO:0000256" key="7">
    <source>
        <dbReference type="ARBA" id="ARBA00022777"/>
    </source>
</evidence>
<feature type="coiled-coil region" evidence="13">
    <location>
        <begin position="189"/>
        <end position="216"/>
    </location>
</feature>
<name>A0A239HDF6_9BACT</name>
<comment type="similarity">
    <text evidence="2">Belongs to the etk/wzc family.</text>
</comment>
<dbReference type="PANTHER" id="PTHR32309:SF13">
    <property type="entry name" value="FERRIC ENTEROBACTIN TRANSPORT PROTEIN FEPE"/>
    <property type="match status" value="1"/>
</dbReference>
<feature type="transmembrane region" description="Helical" evidence="14">
    <location>
        <begin position="25"/>
        <end position="44"/>
    </location>
</feature>
<protein>
    <submittedName>
        <fullName evidence="18">Capsular exopolysaccharide family</fullName>
    </submittedName>
</protein>
<evidence type="ECO:0000256" key="10">
    <source>
        <dbReference type="ARBA" id="ARBA00023136"/>
    </source>
</evidence>
<dbReference type="Pfam" id="PF01656">
    <property type="entry name" value="CbiA"/>
    <property type="match status" value="1"/>
</dbReference>
<evidence type="ECO:0000259" key="15">
    <source>
        <dbReference type="Pfam" id="PF01656"/>
    </source>
</evidence>
<accession>A0A239HDF6</accession>
<gene>
    <name evidence="18" type="ORF">SAMN05421770_102356</name>
</gene>
<keyword evidence="6" id="KW-0547">Nucleotide-binding</keyword>
<dbReference type="GO" id="GO:0004713">
    <property type="term" value="F:protein tyrosine kinase activity"/>
    <property type="evidence" value="ECO:0007669"/>
    <property type="project" value="UniProtKB-KW"/>
</dbReference>
<keyword evidence="8" id="KW-0067">ATP-binding</keyword>
<dbReference type="InterPro" id="IPR032807">
    <property type="entry name" value="GNVR"/>
</dbReference>
<sequence length="731" mass="79792">MPGSIPQAADASLADALLTLRKRRWVLIVAFVLGAAFGLYRAFFQPRIFEAYGRIQVRTGSADQYKLTSPVGLGQDTMTQMMTETAILQSDTLLLTVAKDLDLCNNPAFLGRKTAPEPRRDLNDPQVRQGTLLVLSSNLKIAMQPRTNILRLSYSSLDGKLSAEIVNTVISEYIQRSYETRFASTQRVSKWLSKQLEDLKADVEASQEKMINLQRRLGILGFDPTHNQISTSLDDLAKASGQAKLARIIAESRYRMLSGMEPDAIEGSIDAGPGLPPSGLNALRTQLSTARSTYAEQEATLGPNHPQAKSTKAQIDELARQVAAEQNRLLLQSKENYLIAQANEEKTNAALDAQKADAYKLRDDLVEYTLRQREFESNRTLYEGLLQRLRTAGIQAGLESLEIDIVDQAVPPASPMLRPKSTLVLTTLAVAMILGVLIAFLLDTLDTGIRSVTELEAITEMPSLAVIPRLRKPAGAAVPDTSPLPVISQPKSQFTESFRALRTALLLSTAGREPKLLMFTSAAPGEGKTTTSINLAAILAQRGARVLLIDADLRRPAVHVRLGLEGRLGLSTYLSGSSTLEESLQHLDELPSLDILTSGPVPPFPTELVSSTAMRELLRYAGEIYTHVVIDSPPILSVTDGVELGGMVDAVILVLRHGKSNKHVVRRARDLLVRSNCPLKGIVLNAVDLSAPEYESYYGYSGDGYANLDNGWSASFRGKNGRKNRTKGDQA</sequence>
<dbReference type="CDD" id="cd05387">
    <property type="entry name" value="BY-kinase"/>
    <property type="match status" value="1"/>
</dbReference>
<feature type="coiled-coil region" evidence="13">
    <location>
        <begin position="280"/>
        <end position="335"/>
    </location>
</feature>
<reference evidence="18 19" key="1">
    <citation type="submission" date="2017-06" db="EMBL/GenBank/DDBJ databases">
        <authorList>
            <person name="Kim H.J."/>
            <person name="Triplett B.A."/>
        </authorList>
    </citation>
    <scope>NUCLEOTIDE SEQUENCE [LARGE SCALE GENOMIC DNA]</scope>
    <source>
        <strain evidence="18 19">DSM 18704</strain>
    </source>
</reference>
<comment type="subcellular location">
    <subcellularLocation>
        <location evidence="1">Cell membrane</location>
        <topology evidence="1">Multi-pass membrane protein</topology>
    </subcellularLocation>
</comment>
<dbReference type="AlphaFoldDB" id="A0A239HDF6"/>
<dbReference type="InterPro" id="IPR002586">
    <property type="entry name" value="CobQ/CobB/MinD/ParA_Nub-bd_dom"/>
</dbReference>
<dbReference type="GO" id="GO:0005524">
    <property type="term" value="F:ATP binding"/>
    <property type="evidence" value="ECO:0007669"/>
    <property type="project" value="UniProtKB-KW"/>
</dbReference>
<evidence type="ECO:0000256" key="13">
    <source>
        <dbReference type="SAM" id="Coils"/>
    </source>
</evidence>
<keyword evidence="11" id="KW-0829">Tyrosine-protein kinase</keyword>
<evidence type="ECO:0000256" key="3">
    <source>
        <dbReference type="ARBA" id="ARBA00022475"/>
    </source>
</evidence>
<evidence type="ECO:0000313" key="19">
    <source>
        <dbReference type="Proteomes" id="UP000198356"/>
    </source>
</evidence>
<comment type="catalytic activity">
    <reaction evidence="12">
        <text>L-tyrosyl-[protein] + ATP = O-phospho-L-tyrosyl-[protein] + ADP + H(+)</text>
        <dbReference type="Rhea" id="RHEA:10596"/>
        <dbReference type="Rhea" id="RHEA-COMP:10136"/>
        <dbReference type="Rhea" id="RHEA-COMP:20101"/>
        <dbReference type="ChEBI" id="CHEBI:15378"/>
        <dbReference type="ChEBI" id="CHEBI:30616"/>
        <dbReference type="ChEBI" id="CHEBI:46858"/>
        <dbReference type="ChEBI" id="CHEBI:61978"/>
        <dbReference type="ChEBI" id="CHEBI:456216"/>
    </reaction>
</comment>
<dbReference type="Pfam" id="PF02706">
    <property type="entry name" value="Wzz"/>
    <property type="match status" value="1"/>
</dbReference>
<evidence type="ECO:0000256" key="1">
    <source>
        <dbReference type="ARBA" id="ARBA00004651"/>
    </source>
</evidence>
<keyword evidence="9 14" id="KW-1133">Transmembrane helix</keyword>
<feature type="domain" description="CobQ/CobB/MinD/ParA nucleotide binding" evidence="15">
    <location>
        <begin position="518"/>
        <end position="689"/>
    </location>
</feature>
<evidence type="ECO:0000256" key="2">
    <source>
        <dbReference type="ARBA" id="ARBA00008883"/>
    </source>
</evidence>
<dbReference type="NCBIfam" id="TIGR01007">
    <property type="entry name" value="eps_fam"/>
    <property type="match status" value="1"/>
</dbReference>
<feature type="domain" description="Tyrosine-protein kinase G-rich" evidence="17">
    <location>
        <begin position="372"/>
        <end position="441"/>
    </location>
</feature>
<organism evidence="18 19">
    <name type="scientific">Granulicella rosea</name>
    <dbReference type="NCBI Taxonomy" id="474952"/>
    <lineage>
        <taxon>Bacteria</taxon>
        <taxon>Pseudomonadati</taxon>
        <taxon>Acidobacteriota</taxon>
        <taxon>Terriglobia</taxon>
        <taxon>Terriglobales</taxon>
        <taxon>Acidobacteriaceae</taxon>
        <taxon>Granulicella</taxon>
    </lineage>
</organism>
<dbReference type="Pfam" id="PF13807">
    <property type="entry name" value="GNVR"/>
    <property type="match status" value="1"/>
</dbReference>
<dbReference type="InterPro" id="IPR027417">
    <property type="entry name" value="P-loop_NTPase"/>
</dbReference>
<evidence type="ECO:0000256" key="6">
    <source>
        <dbReference type="ARBA" id="ARBA00022741"/>
    </source>
</evidence>
<dbReference type="FunFam" id="3.40.50.300:FF:000527">
    <property type="entry name" value="Tyrosine-protein kinase etk"/>
    <property type="match status" value="1"/>
</dbReference>
<evidence type="ECO:0000256" key="9">
    <source>
        <dbReference type="ARBA" id="ARBA00022989"/>
    </source>
</evidence>
<keyword evidence="10 14" id="KW-0472">Membrane</keyword>
<keyword evidence="3" id="KW-1003">Cell membrane</keyword>
<dbReference type="EMBL" id="FZOU01000002">
    <property type="protein sequence ID" value="SNS79427.1"/>
    <property type="molecule type" value="Genomic_DNA"/>
</dbReference>
<dbReference type="SUPFAM" id="SSF52540">
    <property type="entry name" value="P-loop containing nucleoside triphosphate hydrolases"/>
    <property type="match status" value="1"/>
</dbReference>
<dbReference type="Gene3D" id="3.40.50.300">
    <property type="entry name" value="P-loop containing nucleotide triphosphate hydrolases"/>
    <property type="match status" value="1"/>
</dbReference>
<evidence type="ECO:0000256" key="12">
    <source>
        <dbReference type="ARBA" id="ARBA00053015"/>
    </source>
</evidence>
<dbReference type="RefSeq" id="WP_245817879.1">
    <property type="nucleotide sequence ID" value="NZ_FZOU01000002.1"/>
</dbReference>
<dbReference type="InterPro" id="IPR050445">
    <property type="entry name" value="Bact_polysacc_biosynth/exp"/>
</dbReference>
<evidence type="ECO:0000256" key="4">
    <source>
        <dbReference type="ARBA" id="ARBA00022679"/>
    </source>
</evidence>
<evidence type="ECO:0000259" key="17">
    <source>
        <dbReference type="Pfam" id="PF13807"/>
    </source>
</evidence>
<feature type="domain" description="Polysaccharide chain length determinant N-terminal" evidence="16">
    <location>
        <begin position="14"/>
        <end position="101"/>
    </location>
</feature>
<keyword evidence="4" id="KW-0808">Transferase</keyword>
<dbReference type="GO" id="GO:0005886">
    <property type="term" value="C:plasma membrane"/>
    <property type="evidence" value="ECO:0007669"/>
    <property type="project" value="UniProtKB-SubCell"/>
</dbReference>
<evidence type="ECO:0000256" key="8">
    <source>
        <dbReference type="ARBA" id="ARBA00022840"/>
    </source>
</evidence>
<evidence type="ECO:0000256" key="14">
    <source>
        <dbReference type="SAM" id="Phobius"/>
    </source>
</evidence>
<dbReference type="GO" id="GO:0042802">
    <property type="term" value="F:identical protein binding"/>
    <property type="evidence" value="ECO:0007669"/>
    <property type="project" value="UniProtKB-ARBA"/>
</dbReference>
<dbReference type="Proteomes" id="UP000198356">
    <property type="component" value="Unassembled WGS sequence"/>
</dbReference>
<keyword evidence="19" id="KW-1185">Reference proteome</keyword>
<evidence type="ECO:0000313" key="18">
    <source>
        <dbReference type="EMBL" id="SNS79427.1"/>
    </source>
</evidence>